<dbReference type="PANTHER" id="PTHR36832">
    <property type="entry name" value="SLR1174 PROTEIN-RELATED"/>
    <property type="match status" value="1"/>
</dbReference>
<keyword evidence="1" id="KW-0812">Transmembrane</keyword>
<reference evidence="2" key="2">
    <citation type="journal article" date="2021" name="PeerJ">
        <title>Extensive microbial diversity within the chicken gut microbiome revealed by metagenomics and culture.</title>
        <authorList>
            <person name="Gilroy R."/>
            <person name="Ravi A."/>
            <person name="Getino M."/>
            <person name="Pursley I."/>
            <person name="Horton D.L."/>
            <person name="Alikhan N.F."/>
            <person name="Baker D."/>
            <person name="Gharbi K."/>
            <person name="Hall N."/>
            <person name="Watson M."/>
            <person name="Adriaenssens E.M."/>
            <person name="Foster-Nyarko E."/>
            <person name="Jarju S."/>
            <person name="Secka A."/>
            <person name="Antonio M."/>
            <person name="Oren A."/>
            <person name="Chaudhuri R.R."/>
            <person name="La Ragione R."/>
            <person name="Hildebrand F."/>
            <person name="Pallen M.J."/>
        </authorList>
    </citation>
    <scope>NUCLEOTIDE SEQUENCE</scope>
    <source>
        <strain evidence="2">14508</strain>
    </source>
</reference>
<dbReference type="AlphaFoldDB" id="A0A9D1G9T3"/>
<feature type="transmembrane region" description="Helical" evidence="1">
    <location>
        <begin position="20"/>
        <end position="40"/>
    </location>
</feature>
<dbReference type="PANTHER" id="PTHR36832:SF1">
    <property type="entry name" value="SLR1174 PROTEIN"/>
    <property type="match status" value="1"/>
</dbReference>
<feature type="transmembrane region" description="Helical" evidence="1">
    <location>
        <begin position="115"/>
        <end position="137"/>
    </location>
</feature>
<accession>A0A9D1G9T3</accession>
<feature type="transmembrane region" description="Helical" evidence="1">
    <location>
        <begin position="60"/>
        <end position="80"/>
    </location>
</feature>
<sequence>MKKYLSIFRTSFKQESKTVVNSITAVISFVVIIYIFKMLWEFIYGGNGGGTLINGYSLDMMIWYMIMAEILMYCVNARAVTRSFGNDIKSGKIAYQLNKPYNYYAYQVSSLSATFVWKLIFLLPTGIVMGLILLGPIPNFSVAYILPIFISLMLAIFLTCIIYGTIGLLSFWIEEATPFTWIVQKLQMLLGLFFPPEFFPAWVQPIINYSPIYAMMSGPCKLLANFSWDVFLQTTISQVAYIIVFIAIGLLLYKIGTKKVNIHGG</sequence>
<comment type="caution">
    <text evidence="2">The sequence shown here is derived from an EMBL/GenBank/DDBJ whole genome shotgun (WGS) entry which is preliminary data.</text>
</comment>
<dbReference type="EMBL" id="DVKI01000154">
    <property type="protein sequence ID" value="HIT17706.1"/>
    <property type="molecule type" value="Genomic_DNA"/>
</dbReference>
<keyword evidence="1" id="KW-1133">Transmembrane helix</keyword>
<evidence type="ECO:0000313" key="2">
    <source>
        <dbReference type="EMBL" id="HIT17706.1"/>
    </source>
</evidence>
<organism evidence="2 3">
    <name type="scientific">Candidatus Caccosoma faecigallinarum</name>
    <dbReference type="NCBI Taxonomy" id="2840720"/>
    <lineage>
        <taxon>Bacteria</taxon>
        <taxon>Bacillati</taxon>
        <taxon>Bacillota</taxon>
        <taxon>Bacillota incertae sedis</taxon>
        <taxon>Candidatus Caccosoma</taxon>
    </lineage>
</organism>
<dbReference type="Proteomes" id="UP000886893">
    <property type="component" value="Unassembled WGS sequence"/>
</dbReference>
<name>A0A9D1G9T3_9FIRM</name>
<gene>
    <name evidence="2" type="ORF">IAD04_04975</name>
</gene>
<feature type="transmembrane region" description="Helical" evidence="1">
    <location>
        <begin position="143"/>
        <end position="169"/>
    </location>
</feature>
<evidence type="ECO:0000313" key="3">
    <source>
        <dbReference type="Proteomes" id="UP000886893"/>
    </source>
</evidence>
<feature type="transmembrane region" description="Helical" evidence="1">
    <location>
        <begin position="230"/>
        <end position="253"/>
    </location>
</feature>
<keyword evidence="1" id="KW-0472">Membrane</keyword>
<reference evidence="2" key="1">
    <citation type="submission" date="2020-10" db="EMBL/GenBank/DDBJ databases">
        <authorList>
            <person name="Gilroy R."/>
        </authorList>
    </citation>
    <scope>NUCLEOTIDE SEQUENCE</scope>
    <source>
        <strain evidence="2">14508</strain>
    </source>
</reference>
<protein>
    <submittedName>
        <fullName evidence="2">ABC transporter permease</fullName>
    </submittedName>
</protein>
<proteinExistence type="predicted"/>
<feature type="transmembrane region" description="Helical" evidence="1">
    <location>
        <begin position="189"/>
        <end position="210"/>
    </location>
</feature>
<evidence type="ECO:0000256" key="1">
    <source>
        <dbReference type="SAM" id="Phobius"/>
    </source>
</evidence>